<sequence>MCKNLRNTVLVQFSKYIGAAVAGWGTGYLLTETLGRNIMAHGKRMEALAEEMRNHPERAKEIGAKLRAYASELEPLAKKRKLKQVLELMQGNLKHDRRSDDRSDVDMFEVIISSIAGPSIDPRAEVFAVQVAKLVGAAVAGCGMSEALDRDIMRACKHVEAVAEEIRNNPERAREIGEEIGESLRAWAMEFEAQSKKMFKNLLPPSAVEGAKKYVCNRYVGKFAFGCGIGYLITQALDMAILRGLKRAEALVEGISNNPEKARQVEAIVSAAANEFEARRKK</sequence>
<comment type="caution">
    <text evidence="1">The sequence shown here is derived from an EMBL/GenBank/DDBJ whole genome shotgun (WGS) entry which is preliminary data.</text>
</comment>
<dbReference type="Proteomes" id="UP000187203">
    <property type="component" value="Unassembled WGS sequence"/>
</dbReference>
<protein>
    <submittedName>
        <fullName evidence="1">Uncharacterized protein</fullName>
    </submittedName>
</protein>
<name>A0A1R3ILW1_9ROSI</name>
<dbReference type="EMBL" id="AWUE01017969">
    <property type="protein sequence ID" value="OMO83562.1"/>
    <property type="molecule type" value="Genomic_DNA"/>
</dbReference>
<gene>
    <name evidence="1" type="ORF">COLO4_22439</name>
</gene>
<organism evidence="1 2">
    <name type="scientific">Corchorus olitorius</name>
    <dbReference type="NCBI Taxonomy" id="93759"/>
    <lineage>
        <taxon>Eukaryota</taxon>
        <taxon>Viridiplantae</taxon>
        <taxon>Streptophyta</taxon>
        <taxon>Embryophyta</taxon>
        <taxon>Tracheophyta</taxon>
        <taxon>Spermatophyta</taxon>
        <taxon>Magnoliopsida</taxon>
        <taxon>eudicotyledons</taxon>
        <taxon>Gunneridae</taxon>
        <taxon>Pentapetalae</taxon>
        <taxon>rosids</taxon>
        <taxon>malvids</taxon>
        <taxon>Malvales</taxon>
        <taxon>Malvaceae</taxon>
        <taxon>Grewioideae</taxon>
        <taxon>Apeibeae</taxon>
        <taxon>Corchorus</taxon>
    </lineage>
</organism>
<reference evidence="2" key="1">
    <citation type="submission" date="2013-09" db="EMBL/GenBank/DDBJ databases">
        <title>Corchorus olitorius genome sequencing.</title>
        <authorList>
            <person name="Alam M."/>
            <person name="Haque M.S."/>
            <person name="Islam M.S."/>
            <person name="Emdad E.M."/>
            <person name="Islam M.M."/>
            <person name="Ahmed B."/>
            <person name="Halim A."/>
            <person name="Hossen Q.M.M."/>
            <person name="Hossain M.Z."/>
            <person name="Ahmed R."/>
            <person name="Khan M.M."/>
            <person name="Islam R."/>
            <person name="Rashid M.M."/>
            <person name="Khan S.A."/>
            <person name="Rahman M.S."/>
            <person name="Alam M."/>
            <person name="Yahiya A.S."/>
            <person name="Khan M.S."/>
            <person name="Azam M.S."/>
            <person name="Haque T."/>
            <person name="Lashkar M.Z.H."/>
            <person name="Akhand A.I."/>
            <person name="Morshed G."/>
            <person name="Roy S."/>
            <person name="Uddin K.S."/>
            <person name="Rabeya T."/>
            <person name="Hossain A.S."/>
            <person name="Chowdhury A."/>
            <person name="Snigdha A.R."/>
            <person name="Mortoza M.S."/>
            <person name="Matin S.A."/>
            <person name="Hoque S.M.E."/>
            <person name="Islam M.K."/>
            <person name="Roy D.K."/>
            <person name="Haider R."/>
            <person name="Moosa M.M."/>
            <person name="Elias S.M."/>
            <person name="Hasan A.M."/>
            <person name="Jahan S."/>
            <person name="Shafiuddin M."/>
            <person name="Mahmood N."/>
            <person name="Shommy N.S."/>
        </authorList>
    </citation>
    <scope>NUCLEOTIDE SEQUENCE [LARGE SCALE GENOMIC DNA]</scope>
    <source>
        <strain evidence="2">cv. O-4</strain>
    </source>
</reference>
<evidence type="ECO:0000313" key="2">
    <source>
        <dbReference type="Proteomes" id="UP000187203"/>
    </source>
</evidence>
<evidence type="ECO:0000313" key="1">
    <source>
        <dbReference type="EMBL" id="OMO83562.1"/>
    </source>
</evidence>
<accession>A0A1R3ILW1</accession>
<keyword evidence="2" id="KW-1185">Reference proteome</keyword>
<dbReference type="STRING" id="93759.A0A1R3ILW1"/>
<proteinExistence type="predicted"/>
<dbReference type="AlphaFoldDB" id="A0A1R3ILW1"/>